<sequence length="122" mass="12642">MAASDYHETRRGGGAWFYVPVVLILFLGGALTLGAYFYADTQLTIMEALTVGFGGLAAIIFGMIVAVAGLVIGLLGALIGIVAAGGAIAMTLFLVASPIIAIILIVMLMRRSKSCPDPAMHE</sequence>
<evidence type="ECO:0000256" key="1">
    <source>
        <dbReference type="SAM" id="Phobius"/>
    </source>
</evidence>
<feature type="transmembrane region" description="Helical" evidence="1">
    <location>
        <begin position="87"/>
        <end position="108"/>
    </location>
</feature>
<keyword evidence="1" id="KW-0472">Membrane</keyword>
<dbReference type="AlphaFoldDB" id="A0A3B0SWF0"/>
<name>A0A3B0SWF0_9ZZZZ</name>
<reference evidence="2" key="1">
    <citation type="submission" date="2018-06" db="EMBL/GenBank/DDBJ databases">
        <authorList>
            <person name="Zhirakovskaya E."/>
        </authorList>
    </citation>
    <scope>NUCLEOTIDE SEQUENCE</scope>
</reference>
<keyword evidence="1" id="KW-1133">Transmembrane helix</keyword>
<keyword evidence="1" id="KW-0812">Transmembrane</keyword>
<protein>
    <submittedName>
        <fullName evidence="2">Uncharacterized protein</fullName>
    </submittedName>
</protein>
<feature type="transmembrane region" description="Helical" evidence="1">
    <location>
        <begin position="51"/>
        <end position="81"/>
    </location>
</feature>
<accession>A0A3B0SWF0</accession>
<gene>
    <name evidence="2" type="ORF">MNBD_ALPHA05-725</name>
</gene>
<organism evidence="2">
    <name type="scientific">hydrothermal vent metagenome</name>
    <dbReference type="NCBI Taxonomy" id="652676"/>
    <lineage>
        <taxon>unclassified sequences</taxon>
        <taxon>metagenomes</taxon>
        <taxon>ecological metagenomes</taxon>
    </lineage>
</organism>
<dbReference type="EMBL" id="UOEH01000267">
    <property type="protein sequence ID" value="VAV99105.1"/>
    <property type="molecule type" value="Genomic_DNA"/>
</dbReference>
<feature type="transmembrane region" description="Helical" evidence="1">
    <location>
        <begin position="15"/>
        <end position="39"/>
    </location>
</feature>
<proteinExistence type="predicted"/>
<evidence type="ECO:0000313" key="2">
    <source>
        <dbReference type="EMBL" id="VAV99105.1"/>
    </source>
</evidence>